<evidence type="ECO:0000313" key="2">
    <source>
        <dbReference type="Proteomes" id="UP000254159"/>
    </source>
</evidence>
<accession>A0A376RMD4</accession>
<sequence>MGFELFFYQIKIKLIAVFLHAQRVSQYLHALALCRHRKRIVDRRVHHHAVTRFAECLNRVVQRGYGAVGQRDPRLFHLNLMTFALEGNDRVVEFVKAPGITKGAVLHDAPETVNHRRW</sequence>
<reference evidence="1 2" key="1">
    <citation type="submission" date="2018-06" db="EMBL/GenBank/DDBJ databases">
        <authorList>
            <consortium name="Pathogen Informatics"/>
            <person name="Doyle S."/>
        </authorList>
    </citation>
    <scope>NUCLEOTIDE SEQUENCE [LARGE SCALE GENOMIC DNA]</scope>
    <source>
        <strain evidence="1 2">NCTC10865</strain>
    </source>
</reference>
<gene>
    <name evidence="1" type="ORF">NCTC10865_03842</name>
</gene>
<evidence type="ECO:0000313" key="1">
    <source>
        <dbReference type="EMBL" id="STI18505.1"/>
    </source>
</evidence>
<dbReference type="Proteomes" id="UP000254159">
    <property type="component" value="Unassembled WGS sequence"/>
</dbReference>
<proteinExistence type="predicted"/>
<protein>
    <submittedName>
        <fullName evidence="1">Uncharacterized protein</fullName>
    </submittedName>
</protein>
<name>A0A376RMD4_ECOLX</name>
<dbReference type="EMBL" id="UGCD01000002">
    <property type="protein sequence ID" value="STI18505.1"/>
    <property type="molecule type" value="Genomic_DNA"/>
</dbReference>
<organism evidence="1 2">
    <name type="scientific">Escherichia coli</name>
    <dbReference type="NCBI Taxonomy" id="562"/>
    <lineage>
        <taxon>Bacteria</taxon>
        <taxon>Pseudomonadati</taxon>
        <taxon>Pseudomonadota</taxon>
        <taxon>Gammaproteobacteria</taxon>
        <taxon>Enterobacterales</taxon>
        <taxon>Enterobacteriaceae</taxon>
        <taxon>Escherichia</taxon>
    </lineage>
</organism>
<dbReference type="AlphaFoldDB" id="A0A376RMD4"/>